<comment type="caution">
    <text evidence="13">The sequence shown here is derived from an EMBL/GenBank/DDBJ whole genome shotgun (WGS) entry which is preliminary data.</text>
</comment>
<dbReference type="GO" id="GO:0016020">
    <property type="term" value="C:membrane"/>
    <property type="evidence" value="ECO:0007669"/>
    <property type="project" value="UniProtKB-SubCell"/>
</dbReference>
<dbReference type="AlphaFoldDB" id="A0AAV2QF09"/>
<keyword evidence="9" id="KW-0735">Signal-anchor</keyword>
<name>A0AAV2QF09_MEGNR</name>
<evidence type="ECO:0000256" key="1">
    <source>
        <dbReference type="ARBA" id="ARBA00004606"/>
    </source>
</evidence>
<sequence>MKMNSSPKNQFVGLFEFLRQFHMKNISLKLQKLLVEELSYRNTNLEDVVVPGDSVNSHSYYTTVMTQIPGQAEEYQKLLTQVKVLCWVMTNPTNHDKKAKHVKATWAQRCNKTIFFSSGKDEKLGTIVLDVGEGRNYLWEKTKKAFMYIFNNHYNDSHWFFKADDDTYV</sequence>
<evidence type="ECO:0000256" key="5">
    <source>
        <dbReference type="ARBA" id="ARBA00022676"/>
    </source>
</evidence>
<keyword evidence="10" id="KW-1133">Transmembrane helix</keyword>
<evidence type="ECO:0000256" key="3">
    <source>
        <dbReference type="ARBA" id="ARBA00006462"/>
    </source>
</evidence>
<dbReference type="GO" id="GO:0016263">
    <property type="term" value="F:glycoprotein-N-acetylgalactosamine 3-beta-galactosyltransferase activity"/>
    <property type="evidence" value="ECO:0007669"/>
    <property type="project" value="UniProtKB-EC"/>
</dbReference>
<evidence type="ECO:0000256" key="4">
    <source>
        <dbReference type="ARBA" id="ARBA00012557"/>
    </source>
</evidence>
<evidence type="ECO:0000313" key="13">
    <source>
        <dbReference type="EMBL" id="CAL4080773.1"/>
    </source>
</evidence>
<dbReference type="Pfam" id="PF02434">
    <property type="entry name" value="Fringe"/>
    <property type="match status" value="1"/>
</dbReference>
<dbReference type="PANTHER" id="PTHR23033:SF14">
    <property type="entry name" value="GLYCOPROTEIN-N-ACETYLGALACTOSAMINE 3-BETA-GALACTOSYLTRANSFERASE 1-RELATED"/>
    <property type="match status" value="1"/>
</dbReference>
<evidence type="ECO:0000256" key="9">
    <source>
        <dbReference type="ARBA" id="ARBA00022968"/>
    </source>
</evidence>
<dbReference type="Proteomes" id="UP001497623">
    <property type="component" value="Unassembled WGS sequence"/>
</dbReference>
<evidence type="ECO:0000256" key="7">
    <source>
        <dbReference type="ARBA" id="ARBA00022692"/>
    </source>
</evidence>
<gene>
    <name evidence="13" type="ORF">MNOR_LOCUS11386</name>
</gene>
<dbReference type="InterPro" id="IPR003378">
    <property type="entry name" value="Fringe-like_glycosylTrfase"/>
</dbReference>
<evidence type="ECO:0000313" key="14">
    <source>
        <dbReference type="Proteomes" id="UP001497623"/>
    </source>
</evidence>
<evidence type="ECO:0000259" key="12">
    <source>
        <dbReference type="Pfam" id="PF02434"/>
    </source>
</evidence>
<evidence type="ECO:0000256" key="10">
    <source>
        <dbReference type="ARBA" id="ARBA00022989"/>
    </source>
</evidence>
<accession>A0AAV2QF09</accession>
<feature type="non-terminal residue" evidence="13">
    <location>
        <position position="169"/>
    </location>
</feature>
<keyword evidence="5" id="KW-0328">Glycosyltransferase</keyword>
<proteinExistence type="inferred from homology"/>
<dbReference type="EMBL" id="CAXKWB010005964">
    <property type="protein sequence ID" value="CAL4080773.1"/>
    <property type="molecule type" value="Genomic_DNA"/>
</dbReference>
<comment type="similarity">
    <text evidence="3">Belongs to the glycosyltransferase 31 family. Beta3-Gal-T subfamily.</text>
</comment>
<keyword evidence="14" id="KW-1185">Reference proteome</keyword>
<evidence type="ECO:0000256" key="11">
    <source>
        <dbReference type="ARBA" id="ARBA00023136"/>
    </source>
</evidence>
<protein>
    <recommendedName>
        <fullName evidence="4">N-acetylgalactosaminide beta-1,3-galactosyltransferase</fullName>
        <ecNumber evidence="4">2.4.1.122</ecNumber>
    </recommendedName>
</protein>
<evidence type="ECO:0000256" key="2">
    <source>
        <dbReference type="ARBA" id="ARBA00004922"/>
    </source>
</evidence>
<dbReference type="Gene3D" id="3.90.550.50">
    <property type="match status" value="1"/>
</dbReference>
<keyword evidence="8" id="KW-0547">Nucleotide-binding</keyword>
<keyword evidence="7" id="KW-0812">Transmembrane</keyword>
<comment type="pathway">
    <text evidence="2">Protein modification; protein glycosylation.</text>
</comment>
<dbReference type="GO" id="GO:0000166">
    <property type="term" value="F:nucleotide binding"/>
    <property type="evidence" value="ECO:0007669"/>
    <property type="project" value="UniProtKB-KW"/>
</dbReference>
<evidence type="ECO:0000256" key="6">
    <source>
        <dbReference type="ARBA" id="ARBA00022679"/>
    </source>
</evidence>
<keyword evidence="11" id="KW-0472">Membrane</keyword>
<reference evidence="13 14" key="1">
    <citation type="submission" date="2024-05" db="EMBL/GenBank/DDBJ databases">
        <authorList>
            <person name="Wallberg A."/>
        </authorList>
    </citation>
    <scope>NUCLEOTIDE SEQUENCE [LARGE SCALE GENOMIC DNA]</scope>
</reference>
<keyword evidence="6" id="KW-0808">Transferase</keyword>
<dbReference type="PANTHER" id="PTHR23033">
    <property type="entry name" value="BETA1,3-GALACTOSYLTRANSFERASE"/>
    <property type="match status" value="1"/>
</dbReference>
<evidence type="ECO:0000256" key="8">
    <source>
        <dbReference type="ARBA" id="ARBA00022741"/>
    </source>
</evidence>
<dbReference type="EC" id="2.4.1.122" evidence="4"/>
<dbReference type="InterPro" id="IPR026050">
    <property type="entry name" value="C1GALT1/C1GALT1_chp1"/>
</dbReference>
<feature type="domain" description="Fringe-like glycosyltransferase" evidence="12">
    <location>
        <begin position="83"/>
        <end position="169"/>
    </location>
</feature>
<organism evidence="13 14">
    <name type="scientific">Meganyctiphanes norvegica</name>
    <name type="common">Northern krill</name>
    <name type="synonym">Thysanopoda norvegica</name>
    <dbReference type="NCBI Taxonomy" id="48144"/>
    <lineage>
        <taxon>Eukaryota</taxon>
        <taxon>Metazoa</taxon>
        <taxon>Ecdysozoa</taxon>
        <taxon>Arthropoda</taxon>
        <taxon>Crustacea</taxon>
        <taxon>Multicrustacea</taxon>
        <taxon>Malacostraca</taxon>
        <taxon>Eumalacostraca</taxon>
        <taxon>Eucarida</taxon>
        <taxon>Euphausiacea</taxon>
        <taxon>Euphausiidae</taxon>
        <taxon>Meganyctiphanes</taxon>
    </lineage>
</organism>
<comment type="subcellular location">
    <subcellularLocation>
        <location evidence="1">Membrane</location>
        <topology evidence="1">Single-pass type II membrane protein</topology>
    </subcellularLocation>
</comment>